<proteinExistence type="predicted"/>
<sequence>MEAEHIDKEGLKEAITSIRVADGRAFSYILNTAYDITFLEKYFKPQPEKEPPAASRYLGFRKMDIVQQQFDGMSISSPASTHVYSPWSPPAPSPVTSEVPSEAKRKRPTRQSDQESLMSQPMSPESQDGSSQFYPVAIISHSTAASNIPTPVQNLMSNAMFNGGSSMMELQPIPIQQDANGFSPIGAQVTVTDDQAFQQAGQDELTLDNIEAFTPQDLEALLLQQGIADCMDSEMQTQISTTN</sequence>
<feature type="compositionally biased region" description="Polar residues" evidence="1">
    <location>
        <begin position="114"/>
        <end position="130"/>
    </location>
</feature>
<reference evidence="2 3" key="1">
    <citation type="journal article" date="2023" name="Sci. Data">
        <title>Genome assembly of the Korean intertidal mud-creeper Batillaria attramentaria.</title>
        <authorList>
            <person name="Patra A.K."/>
            <person name="Ho P.T."/>
            <person name="Jun S."/>
            <person name="Lee S.J."/>
            <person name="Kim Y."/>
            <person name="Won Y.J."/>
        </authorList>
    </citation>
    <scope>NUCLEOTIDE SEQUENCE [LARGE SCALE GENOMIC DNA]</scope>
    <source>
        <strain evidence="2">Wonlab-2016</strain>
    </source>
</reference>
<evidence type="ECO:0000256" key="1">
    <source>
        <dbReference type="SAM" id="MobiDB-lite"/>
    </source>
</evidence>
<feature type="region of interest" description="Disordered" evidence="1">
    <location>
        <begin position="79"/>
        <end position="130"/>
    </location>
</feature>
<organism evidence="2 3">
    <name type="scientific">Batillaria attramentaria</name>
    <dbReference type="NCBI Taxonomy" id="370345"/>
    <lineage>
        <taxon>Eukaryota</taxon>
        <taxon>Metazoa</taxon>
        <taxon>Spiralia</taxon>
        <taxon>Lophotrochozoa</taxon>
        <taxon>Mollusca</taxon>
        <taxon>Gastropoda</taxon>
        <taxon>Caenogastropoda</taxon>
        <taxon>Sorbeoconcha</taxon>
        <taxon>Cerithioidea</taxon>
        <taxon>Batillariidae</taxon>
        <taxon>Batillaria</taxon>
    </lineage>
</organism>
<evidence type="ECO:0000313" key="3">
    <source>
        <dbReference type="Proteomes" id="UP001519460"/>
    </source>
</evidence>
<keyword evidence="3" id="KW-1185">Reference proteome</keyword>
<dbReference type="Proteomes" id="UP001519460">
    <property type="component" value="Unassembled WGS sequence"/>
</dbReference>
<dbReference type="EMBL" id="JACVVK020000486">
    <property type="protein sequence ID" value="KAK7471596.1"/>
    <property type="molecule type" value="Genomic_DNA"/>
</dbReference>
<evidence type="ECO:0008006" key="4">
    <source>
        <dbReference type="Google" id="ProtNLM"/>
    </source>
</evidence>
<accession>A0ABD0JDQ4</accession>
<name>A0ABD0JDQ4_9CAEN</name>
<dbReference type="AlphaFoldDB" id="A0ABD0JDQ4"/>
<evidence type="ECO:0000313" key="2">
    <source>
        <dbReference type="EMBL" id="KAK7471596.1"/>
    </source>
</evidence>
<gene>
    <name evidence="2" type="ORF">BaRGS_00035759</name>
</gene>
<comment type="caution">
    <text evidence="2">The sequence shown here is derived from an EMBL/GenBank/DDBJ whole genome shotgun (WGS) entry which is preliminary data.</text>
</comment>
<protein>
    <recommendedName>
        <fullName evidence="4">HSF-type DNA-binding domain-containing protein</fullName>
    </recommendedName>
</protein>